<comment type="caution">
    <text evidence="10">The sequence shown here is derived from an EMBL/GenBank/DDBJ whole genome shotgun (WGS) entry which is preliminary data.</text>
</comment>
<accession>A0A841BX21</accession>
<dbReference type="AlphaFoldDB" id="A0A841BX21"/>
<evidence type="ECO:0000256" key="3">
    <source>
        <dbReference type="ARBA" id="ARBA00022719"/>
    </source>
</evidence>
<keyword evidence="11" id="KW-1185">Reference proteome</keyword>
<dbReference type="GO" id="GO:0048038">
    <property type="term" value="F:quinone binding"/>
    <property type="evidence" value="ECO:0007669"/>
    <property type="project" value="UniProtKB-KW"/>
</dbReference>
<keyword evidence="2 6" id="KW-0813">Transport</keyword>
<evidence type="ECO:0000256" key="8">
    <source>
        <dbReference type="SAM" id="Phobius"/>
    </source>
</evidence>
<dbReference type="Pfam" id="PF00346">
    <property type="entry name" value="Complex1_49kDa"/>
    <property type="match status" value="1"/>
</dbReference>
<dbReference type="InterPro" id="IPR001135">
    <property type="entry name" value="NADH_Q_OxRdtase_suD"/>
</dbReference>
<evidence type="ECO:0000259" key="9">
    <source>
        <dbReference type="Pfam" id="PF00346"/>
    </source>
</evidence>
<dbReference type="EMBL" id="JACHMN010000002">
    <property type="protein sequence ID" value="MBB5871280.1"/>
    <property type="molecule type" value="Genomic_DNA"/>
</dbReference>
<reference evidence="10 11" key="1">
    <citation type="submission" date="2020-08" db="EMBL/GenBank/DDBJ databases">
        <title>Sequencing the genomes of 1000 actinobacteria strains.</title>
        <authorList>
            <person name="Klenk H.-P."/>
        </authorList>
    </citation>
    <scope>NUCLEOTIDE SEQUENCE [LARGE SCALE GENOMIC DNA]</scope>
    <source>
        <strain evidence="10 11">DSM 45362</strain>
    </source>
</reference>
<dbReference type="NCBIfam" id="NF004739">
    <property type="entry name" value="PRK06075.1"/>
    <property type="match status" value="1"/>
</dbReference>
<evidence type="ECO:0000256" key="2">
    <source>
        <dbReference type="ARBA" id="ARBA00022448"/>
    </source>
</evidence>
<keyword evidence="4 6" id="KW-1278">Translocase</keyword>
<dbReference type="Proteomes" id="UP000587527">
    <property type="component" value="Unassembled WGS sequence"/>
</dbReference>
<dbReference type="SUPFAM" id="SSF56762">
    <property type="entry name" value="HydB/Nqo4-like"/>
    <property type="match status" value="1"/>
</dbReference>
<protein>
    <recommendedName>
        <fullName evidence="6">NADH-quinone oxidoreductase subunit D</fullName>
        <ecNumber evidence="6">7.1.1.-</ecNumber>
    </recommendedName>
    <alternativeName>
        <fullName evidence="6">NADH dehydrogenase I subunit D</fullName>
    </alternativeName>
    <alternativeName>
        <fullName evidence="6">NDH-1 subunit D</fullName>
    </alternativeName>
</protein>
<evidence type="ECO:0000313" key="10">
    <source>
        <dbReference type="EMBL" id="MBB5871280.1"/>
    </source>
</evidence>
<dbReference type="NCBIfam" id="TIGR01962">
    <property type="entry name" value="NuoD"/>
    <property type="match status" value="1"/>
</dbReference>
<comment type="catalytic activity">
    <reaction evidence="6">
        <text>a quinone + NADH + 5 H(+)(in) = a quinol + NAD(+) + 4 H(+)(out)</text>
        <dbReference type="Rhea" id="RHEA:57888"/>
        <dbReference type="ChEBI" id="CHEBI:15378"/>
        <dbReference type="ChEBI" id="CHEBI:24646"/>
        <dbReference type="ChEBI" id="CHEBI:57540"/>
        <dbReference type="ChEBI" id="CHEBI:57945"/>
        <dbReference type="ChEBI" id="CHEBI:132124"/>
    </reaction>
</comment>
<dbReference type="GO" id="GO:0005886">
    <property type="term" value="C:plasma membrane"/>
    <property type="evidence" value="ECO:0007669"/>
    <property type="project" value="UniProtKB-SubCell"/>
</dbReference>
<organism evidence="10 11">
    <name type="scientific">Allocatelliglobosispora scoriae</name>
    <dbReference type="NCBI Taxonomy" id="643052"/>
    <lineage>
        <taxon>Bacteria</taxon>
        <taxon>Bacillati</taxon>
        <taxon>Actinomycetota</taxon>
        <taxon>Actinomycetes</taxon>
        <taxon>Micromonosporales</taxon>
        <taxon>Micromonosporaceae</taxon>
        <taxon>Allocatelliglobosispora</taxon>
    </lineage>
</organism>
<evidence type="ECO:0000256" key="6">
    <source>
        <dbReference type="HAMAP-Rule" id="MF_01358"/>
    </source>
</evidence>
<comment type="subunit">
    <text evidence="6">NDH-1 is composed of 14 different subunits. Subunits NuoB, C, D, E, F, and G constitute the peripheral sector of the complex.</text>
</comment>
<dbReference type="PROSITE" id="PS00535">
    <property type="entry name" value="COMPLEX1_49K"/>
    <property type="match status" value="1"/>
</dbReference>
<evidence type="ECO:0000256" key="7">
    <source>
        <dbReference type="RuleBase" id="RU003685"/>
    </source>
</evidence>
<dbReference type="PANTHER" id="PTHR11993">
    <property type="entry name" value="NADH-UBIQUINONE OXIDOREDUCTASE 49 KDA SUBUNIT"/>
    <property type="match status" value="1"/>
</dbReference>
<sequence length="442" mass="48629">MSSNTSYASERETTEGKVFTVTGGDWETIVSGTDPISDERIVVNMGPQHPSTHGVLRLVLELEGETVTDCRLVVGYLHTGIEKNLEYRNWTQGTTFVTRMDYLAPIFNETAYCLAVEKLLGVEDQIPQRATTIRVLMMELNRIASHLVWLATTGMELGALSMMIYGFREREFILDIFEMITGARMNMAYVRPGGVAQDLPDAAIPKIRELIDFMPKRIKEYEALLSDNAIWEARTKGVAVLDVTGCLALGITGPVLRSSGLAWDLRKTQPYCGYETYNFEVPVAETADVYGRYLVRLAEMKESVRIVAQALDRLEPGPVMIADKKIAWPAQLAVGQDGMGNSLNHVAKIMGQSMESLIHHFKLVTEGFRVPAGQVYVAVEAPRGELGVHAVSDGGTRPFRVHYREPSFINLQAIPAMAEGGLLADVIAGGASLDPVMGGCDR</sequence>
<keyword evidence="6" id="KW-1003">Cell membrane</keyword>
<evidence type="ECO:0000256" key="5">
    <source>
        <dbReference type="ARBA" id="ARBA00023027"/>
    </source>
</evidence>
<proteinExistence type="inferred from homology"/>
<dbReference type="InterPro" id="IPR014029">
    <property type="entry name" value="NADH_UbQ_OxRdtase_49kDa_CS"/>
</dbReference>
<name>A0A841BX21_9ACTN</name>
<dbReference type="EC" id="7.1.1.-" evidence="6"/>
<comment type="subcellular location">
    <subcellularLocation>
        <location evidence="6">Cell membrane</location>
        <topology evidence="6">Peripheral membrane protein</topology>
        <orientation evidence="6">Cytoplasmic side</orientation>
    </subcellularLocation>
</comment>
<dbReference type="Gene3D" id="1.10.645.10">
    <property type="entry name" value="Cytochrome-c3 Hydrogenase, chain B"/>
    <property type="match status" value="1"/>
</dbReference>
<dbReference type="InterPro" id="IPR029014">
    <property type="entry name" value="NiFe-Hase_large"/>
</dbReference>
<gene>
    <name evidence="6" type="primary">nuoD</name>
    <name evidence="10" type="ORF">F4553_004659</name>
</gene>
<evidence type="ECO:0000313" key="11">
    <source>
        <dbReference type="Proteomes" id="UP000587527"/>
    </source>
</evidence>
<keyword evidence="5 6" id="KW-0520">NAD</keyword>
<dbReference type="GO" id="GO:0050136">
    <property type="term" value="F:NADH dehydrogenase (quinone) (non-electrogenic) activity"/>
    <property type="evidence" value="ECO:0007669"/>
    <property type="project" value="UniProtKB-UniRule"/>
</dbReference>
<keyword evidence="3 6" id="KW-0874">Quinone</keyword>
<feature type="transmembrane region" description="Helical" evidence="8">
    <location>
        <begin position="147"/>
        <end position="167"/>
    </location>
</feature>
<dbReference type="RefSeq" id="WP_184839227.1">
    <property type="nucleotide sequence ID" value="NZ_JACHMN010000002.1"/>
</dbReference>
<dbReference type="GO" id="GO:0051287">
    <property type="term" value="F:NAD binding"/>
    <property type="evidence" value="ECO:0007669"/>
    <property type="project" value="InterPro"/>
</dbReference>
<keyword evidence="8" id="KW-0812">Transmembrane</keyword>
<dbReference type="PANTHER" id="PTHR11993:SF10">
    <property type="entry name" value="NADH DEHYDROGENASE [UBIQUINONE] IRON-SULFUR PROTEIN 2, MITOCHONDRIAL"/>
    <property type="match status" value="1"/>
</dbReference>
<keyword evidence="8" id="KW-1133">Transmembrane helix</keyword>
<dbReference type="InterPro" id="IPR022885">
    <property type="entry name" value="NDH1_su_D/H"/>
</dbReference>
<dbReference type="HAMAP" id="MF_01358">
    <property type="entry name" value="NDH1_NuoD"/>
    <property type="match status" value="1"/>
</dbReference>
<evidence type="ECO:0000256" key="4">
    <source>
        <dbReference type="ARBA" id="ARBA00022967"/>
    </source>
</evidence>
<comment type="function">
    <text evidence="6">NDH-1 shuttles electrons from NADH, via FMN and iron-sulfur (Fe-S) centers, to quinones in the respiratory chain. The immediate electron acceptor for the enzyme in this species is believed to be a menaquinone. Couples the redox reaction to proton translocation (for every two electrons transferred, four hydrogen ions are translocated across the cytoplasmic membrane), and thus conserves the redox energy in a proton gradient.</text>
</comment>
<feature type="domain" description="NADH-quinone oxidoreductase subunit D" evidence="9">
    <location>
        <begin position="157"/>
        <end position="442"/>
    </location>
</feature>
<comment type="similarity">
    <text evidence="1 6 7">Belongs to the complex I 49 kDa subunit family.</text>
</comment>
<evidence type="ECO:0000256" key="1">
    <source>
        <dbReference type="ARBA" id="ARBA00005769"/>
    </source>
</evidence>
<keyword evidence="6 8" id="KW-0472">Membrane</keyword>